<sequence>MSTELGEVVMTSTVSAGDREVGVEVADPRPGTGRPGWQCTYRVAGTRTHRVHGPDRLSAIYAALVEIPGATARFVSSSASEDPMGRHLPVTGRLRQGGHAIADPREFGSPLGARAVDTGAGPVVIVLGRPRRDPERPHTCLCPYRIDDRTEAFGQGFDELHAVLAAIRGASAILGIPRDWPATQ</sequence>
<comment type="caution">
    <text evidence="1">The sequence shown here is derived from an EMBL/GenBank/DDBJ whole genome shotgun (WGS) entry which is preliminary data.</text>
</comment>
<organism evidence="1 2">
    <name type="scientific">Nocardia rhizosphaerae</name>
    <dbReference type="NCBI Taxonomy" id="1691571"/>
    <lineage>
        <taxon>Bacteria</taxon>
        <taxon>Bacillati</taxon>
        <taxon>Actinomycetota</taxon>
        <taxon>Actinomycetes</taxon>
        <taxon>Mycobacteriales</taxon>
        <taxon>Nocardiaceae</taxon>
        <taxon>Nocardia</taxon>
    </lineage>
</organism>
<proteinExistence type="predicted"/>
<evidence type="ECO:0000313" key="1">
    <source>
        <dbReference type="EMBL" id="MFC4127890.1"/>
    </source>
</evidence>
<dbReference type="EMBL" id="JBHSBA010000015">
    <property type="protein sequence ID" value="MFC4127890.1"/>
    <property type="molecule type" value="Genomic_DNA"/>
</dbReference>
<dbReference type="Proteomes" id="UP001595767">
    <property type="component" value="Unassembled WGS sequence"/>
</dbReference>
<reference evidence="2" key="1">
    <citation type="journal article" date="2019" name="Int. J. Syst. Evol. Microbiol.">
        <title>The Global Catalogue of Microorganisms (GCM) 10K type strain sequencing project: providing services to taxonomists for standard genome sequencing and annotation.</title>
        <authorList>
            <consortium name="The Broad Institute Genomics Platform"/>
            <consortium name="The Broad Institute Genome Sequencing Center for Infectious Disease"/>
            <person name="Wu L."/>
            <person name="Ma J."/>
        </authorList>
    </citation>
    <scope>NUCLEOTIDE SEQUENCE [LARGE SCALE GENOMIC DNA]</scope>
    <source>
        <strain evidence="2">CGMCC 4.7204</strain>
    </source>
</reference>
<evidence type="ECO:0000313" key="2">
    <source>
        <dbReference type="Proteomes" id="UP001595767"/>
    </source>
</evidence>
<accession>A0ABV8LAL9</accession>
<keyword evidence="2" id="KW-1185">Reference proteome</keyword>
<name>A0ABV8LAL9_9NOCA</name>
<protein>
    <submittedName>
        <fullName evidence="1">Uncharacterized protein</fullName>
    </submittedName>
</protein>
<dbReference type="RefSeq" id="WP_378553606.1">
    <property type="nucleotide sequence ID" value="NZ_JBHSBA010000015.1"/>
</dbReference>
<gene>
    <name evidence="1" type="ORF">ACFOW8_23475</name>
</gene>